<dbReference type="Gene3D" id="3.30.70.100">
    <property type="match status" value="1"/>
</dbReference>
<organism evidence="2 3">
    <name type="scientific">Metarhizium rileyi (strain RCEF 4871)</name>
    <name type="common">Nomuraea rileyi</name>
    <dbReference type="NCBI Taxonomy" id="1649241"/>
    <lineage>
        <taxon>Eukaryota</taxon>
        <taxon>Fungi</taxon>
        <taxon>Dikarya</taxon>
        <taxon>Ascomycota</taxon>
        <taxon>Pezizomycotina</taxon>
        <taxon>Sordariomycetes</taxon>
        <taxon>Hypocreomycetidae</taxon>
        <taxon>Hypocreales</taxon>
        <taxon>Clavicipitaceae</taxon>
        <taxon>Metarhizium</taxon>
    </lineage>
</organism>
<feature type="domain" description="Stress-response A/B barrel" evidence="1">
    <location>
        <begin position="68"/>
        <end position="188"/>
    </location>
</feature>
<sequence>MATERSRDDWVSEFRPSRWLYTLTARKSYESKVPTSEPYTLLSRRPFTSCTHSYQPSSAVPATMAGPIHRVTLFKIENKDDQERLLQFYQQMQRKALKVSLNPPLASHSSPVPQTLMDATYQDGKPYIQSVTAGPTKADQRAQGFTFAAISVFGSLDDMAYYDDECAAHAELKAFAKTVHSGAMMVFLENAV</sequence>
<dbReference type="Proteomes" id="UP000243498">
    <property type="component" value="Unassembled WGS sequence"/>
</dbReference>
<dbReference type="EMBL" id="AZHC01000033">
    <property type="protein sequence ID" value="OAA36860.1"/>
    <property type="molecule type" value="Genomic_DNA"/>
</dbReference>
<evidence type="ECO:0000259" key="1">
    <source>
        <dbReference type="PROSITE" id="PS51502"/>
    </source>
</evidence>
<gene>
    <name evidence="2" type="ORF">NOR_07380</name>
</gene>
<accession>A0A166YFV0</accession>
<comment type="caution">
    <text evidence="2">The sequence shown here is derived from an EMBL/GenBank/DDBJ whole genome shotgun (WGS) entry which is preliminary data.</text>
</comment>
<keyword evidence="3" id="KW-1185">Reference proteome</keyword>
<evidence type="ECO:0000313" key="2">
    <source>
        <dbReference type="EMBL" id="OAA36860.1"/>
    </source>
</evidence>
<evidence type="ECO:0000313" key="3">
    <source>
        <dbReference type="Proteomes" id="UP000243498"/>
    </source>
</evidence>
<name>A0A166YFV0_METRR</name>
<dbReference type="SUPFAM" id="SSF54909">
    <property type="entry name" value="Dimeric alpha+beta barrel"/>
    <property type="match status" value="1"/>
</dbReference>
<reference evidence="2 3" key="1">
    <citation type="journal article" date="2016" name="Genome Biol. Evol.">
        <title>Divergent and convergent evolution of fungal pathogenicity.</title>
        <authorList>
            <person name="Shang Y."/>
            <person name="Xiao G."/>
            <person name="Zheng P."/>
            <person name="Cen K."/>
            <person name="Zhan S."/>
            <person name="Wang C."/>
        </authorList>
    </citation>
    <scope>NUCLEOTIDE SEQUENCE [LARGE SCALE GENOMIC DNA]</scope>
    <source>
        <strain evidence="2 3">RCEF 4871</strain>
    </source>
</reference>
<dbReference type="InterPro" id="IPR013097">
    <property type="entry name" value="Dabb"/>
</dbReference>
<dbReference type="InterPro" id="IPR011008">
    <property type="entry name" value="Dimeric_a/b-barrel"/>
</dbReference>
<proteinExistence type="predicted"/>
<dbReference type="SMART" id="SM00886">
    <property type="entry name" value="Dabb"/>
    <property type="match status" value="1"/>
</dbReference>
<protein>
    <submittedName>
        <fullName evidence="2">Stress responsive A/B barrel domain-containing protein</fullName>
    </submittedName>
</protein>
<dbReference type="AlphaFoldDB" id="A0A166YFV0"/>
<dbReference type="OrthoDB" id="3830014at2759"/>
<dbReference type="Pfam" id="PF07876">
    <property type="entry name" value="Dabb"/>
    <property type="match status" value="1"/>
</dbReference>
<dbReference type="PROSITE" id="PS51502">
    <property type="entry name" value="S_R_A_B_BARREL"/>
    <property type="match status" value="1"/>
</dbReference>